<sequence>MATVLPVTTTSANYAASYIMDIESMFDLDTVLTGADDFYYNDNVVAPPSVVVADMPTVAVEDVCAVCMEDFLPDEGGKQIACGHVYHQSCISSWLSIGDSCPLCRRHISSGDKREAPKTVQV</sequence>
<keyword evidence="4 6" id="KW-0863">Zinc-finger</keyword>
<dbReference type="InterPro" id="IPR013083">
    <property type="entry name" value="Znf_RING/FYVE/PHD"/>
</dbReference>
<comment type="catalytic activity">
    <reaction evidence="1">
        <text>S-ubiquitinyl-[E2 ubiquitin-conjugating enzyme]-L-cysteine + [acceptor protein]-L-lysine = [E2 ubiquitin-conjugating enzyme]-L-cysteine + N(6)-ubiquitinyl-[acceptor protein]-L-lysine.</text>
        <dbReference type="EC" id="2.3.2.27"/>
    </reaction>
</comment>
<evidence type="ECO:0000256" key="6">
    <source>
        <dbReference type="PROSITE-ProRule" id="PRU00175"/>
    </source>
</evidence>
<organism evidence="8 9">
    <name type="scientific">Citrullus colocynthis</name>
    <name type="common">colocynth</name>
    <dbReference type="NCBI Taxonomy" id="252529"/>
    <lineage>
        <taxon>Eukaryota</taxon>
        <taxon>Viridiplantae</taxon>
        <taxon>Streptophyta</taxon>
        <taxon>Embryophyta</taxon>
        <taxon>Tracheophyta</taxon>
        <taxon>Spermatophyta</taxon>
        <taxon>Magnoliopsida</taxon>
        <taxon>eudicotyledons</taxon>
        <taxon>Gunneridae</taxon>
        <taxon>Pentapetalae</taxon>
        <taxon>rosids</taxon>
        <taxon>fabids</taxon>
        <taxon>Cucurbitales</taxon>
        <taxon>Cucurbitaceae</taxon>
        <taxon>Benincaseae</taxon>
        <taxon>Citrullus</taxon>
    </lineage>
</organism>
<dbReference type="PANTHER" id="PTHR15710:SF74">
    <property type="entry name" value="RING-TYPE E3 UBIQUITIN TRANSFERASE-RELATED"/>
    <property type="match status" value="1"/>
</dbReference>
<dbReference type="PROSITE" id="PS50089">
    <property type="entry name" value="ZF_RING_2"/>
    <property type="match status" value="1"/>
</dbReference>
<evidence type="ECO:0000256" key="2">
    <source>
        <dbReference type="ARBA" id="ARBA00012483"/>
    </source>
</evidence>
<keyword evidence="9" id="KW-1185">Reference proteome</keyword>
<evidence type="ECO:0000313" key="8">
    <source>
        <dbReference type="EMBL" id="CAK9326668.1"/>
    </source>
</evidence>
<dbReference type="Gene3D" id="3.30.40.10">
    <property type="entry name" value="Zinc/RING finger domain, C3HC4 (zinc finger)"/>
    <property type="match status" value="1"/>
</dbReference>
<keyword evidence="5" id="KW-0862">Zinc</keyword>
<proteinExistence type="predicted"/>
<dbReference type="SUPFAM" id="SSF57850">
    <property type="entry name" value="RING/U-box"/>
    <property type="match status" value="1"/>
</dbReference>
<feature type="domain" description="RING-type" evidence="7">
    <location>
        <begin position="64"/>
        <end position="105"/>
    </location>
</feature>
<protein>
    <recommendedName>
        <fullName evidence="2">RING-type E3 ubiquitin transferase</fullName>
        <ecNumber evidence="2">2.3.2.27</ecNumber>
    </recommendedName>
</protein>
<dbReference type="PANTHER" id="PTHR15710">
    <property type="entry name" value="E3 UBIQUITIN-PROTEIN LIGASE PRAJA"/>
    <property type="match status" value="1"/>
</dbReference>
<keyword evidence="3" id="KW-0479">Metal-binding</keyword>
<accession>A0ABP0Z1M7</accession>
<dbReference type="EMBL" id="OZ021741">
    <property type="protein sequence ID" value="CAK9326668.1"/>
    <property type="molecule type" value="Genomic_DNA"/>
</dbReference>
<dbReference type="EC" id="2.3.2.27" evidence="2"/>
<dbReference type="Pfam" id="PF13639">
    <property type="entry name" value="zf-RING_2"/>
    <property type="match status" value="1"/>
</dbReference>
<reference evidence="8 9" key="1">
    <citation type="submission" date="2024-03" db="EMBL/GenBank/DDBJ databases">
        <authorList>
            <person name="Gkanogiannis A."/>
            <person name="Becerra Lopez-Lavalle L."/>
        </authorList>
    </citation>
    <scope>NUCLEOTIDE SEQUENCE [LARGE SCALE GENOMIC DNA]</scope>
</reference>
<evidence type="ECO:0000259" key="7">
    <source>
        <dbReference type="PROSITE" id="PS50089"/>
    </source>
</evidence>
<evidence type="ECO:0000313" key="9">
    <source>
        <dbReference type="Proteomes" id="UP001642487"/>
    </source>
</evidence>
<gene>
    <name evidence="8" type="ORF">CITCOLO1_LOCUS19022</name>
</gene>
<evidence type="ECO:0000256" key="3">
    <source>
        <dbReference type="ARBA" id="ARBA00022723"/>
    </source>
</evidence>
<evidence type="ECO:0000256" key="1">
    <source>
        <dbReference type="ARBA" id="ARBA00000900"/>
    </source>
</evidence>
<dbReference type="InterPro" id="IPR001841">
    <property type="entry name" value="Znf_RING"/>
</dbReference>
<dbReference type="Proteomes" id="UP001642487">
    <property type="component" value="Chromosome 7"/>
</dbReference>
<dbReference type="SMART" id="SM00184">
    <property type="entry name" value="RING"/>
    <property type="match status" value="1"/>
</dbReference>
<evidence type="ECO:0000256" key="4">
    <source>
        <dbReference type="ARBA" id="ARBA00022771"/>
    </source>
</evidence>
<name>A0ABP0Z1M7_9ROSI</name>
<evidence type="ECO:0000256" key="5">
    <source>
        <dbReference type="ARBA" id="ARBA00022833"/>
    </source>
</evidence>